<accession>D1CF62</accession>
<organism evidence="2 3">
    <name type="scientific">Thermobaculum terrenum (strain ATCC BAA-798 / CCMEE 7001 / YNP1)</name>
    <dbReference type="NCBI Taxonomy" id="525904"/>
    <lineage>
        <taxon>Bacteria</taxon>
        <taxon>Bacillati</taxon>
        <taxon>Chloroflexota</taxon>
        <taxon>Chloroflexia</taxon>
        <taxon>Candidatus Thermobaculales</taxon>
        <taxon>Candidatus Thermobaculaceae</taxon>
        <taxon>Thermobaculum</taxon>
    </lineage>
</organism>
<reference evidence="3" key="1">
    <citation type="journal article" date="2010" name="Stand. Genomic Sci.">
        <title>Complete genome sequence of 'Thermobaculum terrenum' type strain (YNP1).</title>
        <authorList>
            <person name="Kiss H."/>
            <person name="Cleland D."/>
            <person name="Lapidus A."/>
            <person name="Lucas S."/>
            <person name="Glavina Del Rio T."/>
            <person name="Nolan M."/>
            <person name="Tice H."/>
            <person name="Han C."/>
            <person name="Goodwin L."/>
            <person name="Pitluck S."/>
            <person name="Liolios K."/>
            <person name="Ivanova N."/>
            <person name="Mavromatis K."/>
            <person name="Ovchinnikova G."/>
            <person name="Pati A."/>
            <person name="Chen A."/>
            <person name="Palaniappan K."/>
            <person name="Land M."/>
            <person name="Hauser L."/>
            <person name="Chang Y."/>
            <person name="Jeffries C."/>
            <person name="Lu M."/>
            <person name="Brettin T."/>
            <person name="Detter J."/>
            <person name="Goker M."/>
            <person name="Tindall B."/>
            <person name="Beck B."/>
            <person name="McDermott T."/>
            <person name="Woyke T."/>
            <person name="Bristow J."/>
            <person name="Eisen J."/>
            <person name="Markowitz V."/>
            <person name="Hugenholtz P."/>
            <person name="Kyrpides N."/>
            <person name="Klenk H."/>
            <person name="Cheng J."/>
        </authorList>
    </citation>
    <scope>NUCLEOTIDE SEQUENCE [LARGE SCALE GENOMIC DNA]</scope>
    <source>
        <strain evidence="3">ATCC BAA-798 / YNP1</strain>
    </source>
</reference>
<feature type="transmembrane region" description="Helical" evidence="1">
    <location>
        <begin position="129"/>
        <end position="149"/>
    </location>
</feature>
<dbReference type="EMBL" id="CP001825">
    <property type="protein sequence ID" value="ACZ41568.1"/>
    <property type="molecule type" value="Genomic_DNA"/>
</dbReference>
<name>D1CF62_THET1</name>
<feature type="transmembrane region" description="Helical" evidence="1">
    <location>
        <begin position="67"/>
        <end position="89"/>
    </location>
</feature>
<proteinExistence type="predicted"/>
<dbReference type="Proteomes" id="UP000000323">
    <property type="component" value="Chromosome 1"/>
</dbReference>
<keyword evidence="1" id="KW-0812">Transmembrane</keyword>
<feature type="transmembrane region" description="Helical" evidence="1">
    <location>
        <begin position="161"/>
        <end position="183"/>
    </location>
</feature>
<feature type="transmembrane region" description="Helical" evidence="1">
    <location>
        <begin position="219"/>
        <end position="241"/>
    </location>
</feature>
<feature type="transmembrane region" description="Helical" evidence="1">
    <location>
        <begin position="253"/>
        <end position="271"/>
    </location>
</feature>
<feature type="transmembrane region" description="Helical" evidence="1">
    <location>
        <begin position="189"/>
        <end position="207"/>
    </location>
</feature>
<dbReference type="HOGENOM" id="CLU_969545_0_0_0"/>
<evidence type="ECO:0008006" key="4">
    <source>
        <dbReference type="Google" id="ProtNLM"/>
    </source>
</evidence>
<dbReference type="STRING" id="525904.Tter_0651"/>
<protein>
    <recommendedName>
        <fullName evidence="4">EamA domain-containing protein</fullName>
    </recommendedName>
</protein>
<feature type="transmembrane region" description="Helical" evidence="1">
    <location>
        <begin position="6"/>
        <end position="28"/>
    </location>
</feature>
<dbReference type="AlphaFoldDB" id="D1CF62"/>
<feature type="transmembrane region" description="Helical" evidence="1">
    <location>
        <begin position="40"/>
        <end position="61"/>
    </location>
</feature>
<keyword evidence="3" id="KW-1185">Reference proteome</keyword>
<feature type="transmembrane region" description="Helical" evidence="1">
    <location>
        <begin position="101"/>
        <end position="123"/>
    </location>
</feature>
<dbReference type="KEGG" id="ttr:Tter_0651"/>
<keyword evidence="1" id="KW-0472">Membrane</keyword>
<gene>
    <name evidence="2" type="ordered locus">Tter_0651</name>
</gene>
<dbReference type="RefSeq" id="WP_012874603.1">
    <property type="nucleotide sequence ID" value="NC_013525.1"/>
</dbReference>
<evidence type="ECO:0000256" key="1">
    <source>
        <dbReference type="SAM" id="Phobius"/>
    </source>
</evidence>
<keyword evidence="1" id="KW-1133">Transmembrane helix</keyword>
<evidence type="ECO:0000313" key="2">
    <source>
        <dbReference type="EMBL" id="ACZ41568.1"/>
    </source>
</evidence>
<evidence type="ECO:0000313" key="3">
    <source>
        <dbReference type="Proteomes" id="UP000000323"/>
    </source>
</evidence>
<sequence>MLLGILFILLSSLAYNFATVVLAALVRTHLPGIRFISRSWLLNQANSVILIVLMNALGWVFEVLSLRLISLTLARVLSVAGVGFLLIMARWSLREMIGRRDLALVGVLLLGTMLTVIASPPMGNITPSLVQWFLLCILFLSLATLPYLLEIFQLSKRVSLEAIASGSAYAFSGVCNKAIAIYISSKHLLPLALLLIGLVVTSLWGFWEEVRALRYGSASTVSPIILAISNMLPLAAAPILFGETWPADNFKRVLLMLGISMSMVGTLMLSVSSNISRIGASTASTKK</sequence>